<dbReference type="EMBL" id="JAMDMJ010000025">
    <property type="protein sequence ID" value="MCY9597934.1"/>
    <property type="molecule type" value="Genomic_DNA"/>
</dbReference>
<dbReference type="InterPro" id="IPR058792">
    <property type="entry name" value="Beta-barrel_RND_2"/>
</dbReference>
<dbReference type="GeneID" id="95377591"/>
<feature type="domain" description="Multidrug resistance protein MdtA-like barrel-sandwich hybrid" evidence="3">
    <location>
        <begin position="77"/>
        <end position="261"/>
    </location>
</feature>
<dbReference type="OrthoDB" id="1633529at2"/>
<dbReference type="RefSeq" id="WP_042232523.1">
    <property type="nucleotide sequence ID" value="NZ_CP026520.1"/>
</dbReference>
<dbReference type="Gene3D" id="2.40.30.170">
    <property type="match status" value="1"/>
</dbReference>
<reference evidence="7 8" key="1">
    <citation type="submission" date="2018-01" db="EMBL/GenBank/DDBJ databases">
        <title>The whole genome sequencing and assembly of Paenibacillus chitinolyticus KCCM 41400 strain.</title>
        <authorList>
            <person name="Kim J.-Y."/>
            <person name="Park M.-K."/>
            <person name="Lee Y.-J."/>
            <person name="Yi H."/>
            <person name="Bahn Y.-S."/>
            <person name="Kim J.F."/>
            <person name="Lee D.-W."/>
        </authorList>
    </citation>
    <scope>NUCLEOTIDE SEQUENCE [LARGE SCALE GENOMIC DNA]</scope>
    <source>
        <strain evidence="7 8">KCCM 41400</strain>
    </source>
</reference>
<dbReference type="Pfam" id="PF25954">
    <property type="entry name" value="Beta-barrel_RND_2"/>
    <property type="match status" value="1"/>
</dbReference>
<sequence length="422" mass="46120">MKRPLATIVKQSTKLVGIVALTTALAVGCSNKPLAGPQDTTQGQESQIKTVKTVKVTKEKISDPLEQVANVISSVQLEVISKTGGDVQQVYKKRGDMVKKGELLFRIDPSDLQLQKEQGQLGIKSAQAQLKQAKEELANAKTDLENNIVKAEQGIRDAEKNFNKIRNDYDEGTVTKIQLEQEETKLNSLKLDLSTLKQKRKTLDNTDSLAAAQVAIETSGLSVKKAERELENTEVKAPVSGVLTDFPVESGMTVGQGFKAGVIQQLNPILIKADLTEEAVNLVRDKKELNFYVPGTTELTKAPIKYISDVLDSQTKAYTLELEVSNADQKLKPGQKVQIQLTDEAEQTVAAIPTLSIVREGSDSFVFVLNGDTVEKRKIQLGRLKETMQEVISGVSENDQIVISGQHQLKDKEKVTTAAAAN</sequence>
<dbReference type="GO" id="GO:0015562">
    <property type="term" value="F:efflux transmembrane transporter activity"/>
    <property type="evidence" value="ECO:0007669"/>
    <property type="project" value="TreeGrafter"/>
</dbReference>
<dbReference type="Gene3D" id="2.40.50.100">
    <property type="match status" value="1"/>
</dbReference>
<name>A0A410X132_9BACL</name>
<dbReference type="InterPro" id="IPR058625">
    <property type="entry name" value="MdtA-like_BSH"/>
</dbReference>
<evidence type="ECO:0000313" key="8">
    <source>
        <dbReference type="Proteomes" id="UP000288943"/>
    </source>
</evidence>
<dbReference type="NCBIfam" id="TIGR01730">
    <property type="entry name" value="RND_mfp"/>
    <property type="match status" value="1"/>
</dbReference>
<feature type="coiled-coil region" evidence="2">
    <location>
        <begin position="116"/>
        <end position="206"/>
    </location>
</feature>
<evidence type="ECO:0000313" key="7">
    <source>
        <dbReference type="EMBL" id="QAV20311.1"/>
    </source>
</evidence>
<evidence type="ECO:0000259" key="3">
    <source>
        <dbReference type="Pfam" id="PF25917"/>
    </source>
</evidence>
<dbReference type="SUPFAM" id="SSF111369">
    <property type="entry name" value="HlyD-like secretion proteins"/>
    <property type="match status" value="2"/>
</dbReference>
<protein>
    <submittedName>
        <fullName evidence="7">Efflux RND transporter periplasmic adaptor subunit</fullName>
    </submittedName>
</protein>
<evidence type="ECO:0000313" key="9">
    <source>
        <dbReference type="Proteomes" id="UP001527202"/>
    </source>
</evidence>
<proteinExistence type="inferred from homology"/>
<evidence type="ECO:0000313" key="6">
    <source>
        <dbReference type="EMBL" id="MCY9597934.1"/>
    </source>
</evidence>
<dbReference type="EMBL" id="CP026520">
    <property type="protein sequence ID" value="QAV20311.1"/>
    <property type="molecule type" value="Genomic_DNA"/>
</dbReference>
<keyword evidence="2" id="KW-0175">Coiled coil</keyword>
<dbReference type="AlphaFoldDB" id="A0A410X132"/>
<feature type="domain" description="YknX-like C-terminal permuted SH3-like" evidence="5">
    <location>
        <begin position="350"/>
        <end position="416"/>
    </location>
</feature>
<feature type="domain" description="CusB-like beta-barrel" evidence="4">
    <location>
        <begin position="271"/>
        <end position="344"/>
    </location>
</feature>
<keyword evidence="9" id="KW-1185">Reference proteome</keyword>
<dbReference type="Proteomes" id="UP000288943">
    <property type="component" value="Chromosome"/>
</dbReference>
<organism evidence="7 8">
    <name type="scientific">Paenibacillus chitinolyticus</name>
    <dbReference type="NCBI Taxonomy" id="79263"/>
    <lineage>
        <taxon>Bacteria</taxon>
        <taxon>Bacillati</taxon>
        <taxon>Bacillota</taxon>
        <taxon>Bacilli</taxon>
        <taxon>Bacillales</taxon>
        <taxon>Paenibacillaceae</taxon>
        <taxon>Paenibacillus</taxon>
    </lineage>
</organism>
<dbReference type="KEGG" id="pchi:PC41400_22630"/>
<dbReference type="PANTHER" id="PTHR30469">
    <property type="entry name" value="MULTIDRUG RESISTANCE PROTEIN MDTA"/>
    <property type="match status" value="1"/>
</dbReference>
<evidence type="ECO:0000256" key="2">
    <source>
        <dbReference type="SAM" id="Coils"/>
    </source>
</evidence>
<comment type="similarity">
    <text evidence="1">Belongs to the membrane fusion protein (MFP) (TC 8.A.1) family.</text>
</comment>
<gene>
    <name evidence="6" type="ORF">M5X16_19395</name>
    <name evidence="7" type="ORF">PC41400_22630</name>
</gene>
<dbReference type="Pfam" id="PF25989">
    <property type="entry name" value="YknX_C"/>
    <property type="match status" value="1"/>
</dbReference>
<evidence type="ECO:0000256" key="1">
    <source>
        <dbReference type="ARBA" id="ARBA00009477"/>
    </source>
</evidence>
<dbReference type="Gene3D" id="2.40.420.20">
    <property type="match status" value="1"/>
</dbReference>
<dbReference type="PROSITE" id="PS51257">
    <property type="entry name" value="PROKAR_LIPOPROTEIN"/>
    <property type="match status" value="1"/>
</dbReference>
<dbReference type="InterPro" id="IPR058637">
    <property type="entry name" value="YknX-like_C"/>
</dbReference>
<dbReference type="InterPro" id="IPR006143">
    <property type="entry name" value="RND_pump_MFP"/>
</dbReference>
<reference evidence="6 9" key="2">
    <citation type="submission" date="2022-05" db="EMBL/GenBank/DDBJ databases">
        <title>Genome Sequencing of Bee-Associated Microbes.</title>
        <authorList>
            <person name="Dunlap C."/>
        </authorList>
    </citation>
    <scope>NUCLEOTIDE SEQUENCE [LARGE SCALE GENOMIC DNA]</scope>
    <source>
        <strain evidence="6 9">NRRL B-23120</strain>
    </source>
</reference>
<evidence type="ECO:0000259" key="4">
    <source>
        <dbReference type="Pfam" id="PF25954"/>
    </source>
</evidence>
<dbReference type="Proteomes" id="UP001527202">
    <property type="component" value="Unassembled WGS sequence"/>
</dbReference>
<evidence type="ECO:0000259" key="5">
    <source>
        <dbReference type="Pfam" id="PF25989"/>
    </source>
</evidence>
<dbReference type="Gene3D" id="1.10.287.470">
    <property type="entry name" value="Helix hairpin bin"/>
    <property type="match status" value="1"/>
</dbReference>
<dbReference type="GO" id="GO:1990281">
    <property type="term" value="C:efflux pump complex"/>
    <property type="evidence" value="ECO:0007669"/>
    <property type="project" value="TreeGrafter"/>
</dbReference>
<dbReference type="Pfam" id="PF25917">
    <property type="entry name" value="BSH_RND"/>
    <property type="match status" value="1"/>
</dbReference>
<accession>A0A410X132</accession>